<dbReference type="InterPro" id="IPR004123">
    <property type="entry name" value="Dim1"/>
</dbReference>
<comment type="subcellular location">
    <subcellularLocation>
        <location evidence="1">Nucleus</location>
    </subcellularLocation>
</comment>
<dbReference type="OrthoDB" id="444325at2759"/>
<keyword evidence="6" id="KW-0131">Cell cycle</keyword>
<name>A0A835V2D9_VANPL</name>
<evidence type="ECO:0000256" key="1">
    <source>
        <dbReference type="ARBA" id="ARBA00004123"/>
    </source>
</evidence>
<evidence type="ECO:0000256" key="8">
    <source>
        <dbReference type="ARBA" id="ARBA00063722"/>
    </source>
</evidence>
<evidence type="ECO:0000313" key="11">
    <source>
        <dbReference type="Proteomes" id="UP000636800"/>
    </source>
</evidence>
<comment type="caution">
    <text evidence="10">The sequence shown here is derived from an EMBL/GenBank/DDBJ whole genome shotgun (WGS) entry which is preliminary data.</text>
</comment>
<proteinExistence type="inferred from homology"/>
<comment type="subunit">
    <text evidence="8">Homodimer. Interacts with the U5-102 kDa protein subunit of the spliceosome.</text>
</comment>
<evidence type="ECO:0000256" key="6">
    <source>
        <dbReference type="ARBA" id="ARBA00023306"/>
    </source>
</evidence>
<dbReference type="GO" id="GO:0005682">
    <property type="term" value="C:U5 snRNP"/>
    <property type="evidence" value="ECO:0007669"/>
    <property type="project" value="TreeGrafter"/>
</dbReference>
<sequence length="204" mass="23079">MEVAVGGRPLFVHYLGTTLDKKQMCRPSPYEKESFFVDEAESNSIRDKGIIRQMSFLLRTLATKREVDTAIRDTLDKVLILRFGCARDAICLQLDDILAKSSGEISKFAVIALVDVEAEDVQVYVKYFDITLIPSTVFFFNAHHMKMDSGTADHTKWVGSFQCKQDFIDVVEAIFRGAMKGKLIVSCPLPLESIPRFQLLFKDV</sequence>
<dbReference type="Proteomes" id="UP000636800">
    <property type="component" value="Unassembled WGS sequence"/>
</dbReference>
<dbReference type="SMART" id="SM01410">
    <property type="entry name" value="DIM1"/>
    <property type="match status" value="1"/>
</dbReference>
<evidence type="ECO:0000256" key="9">
    <source>
        <dbReference type="ARBA" id="ARBA00074495"/>
    </source>
</evidence>
<comment type="function">
    <text evidence="7">Essential role in pre-mRNA splicing. Required in cell cycle progression for S/G(2) transition.</text>
</comment>
<dbReference type="EMBL" id="JADCNL010000004">
    <property type="protein sequence ID" value="KAG0484854.1"/>
    <property type="molecule type" value="Genomic_DNA"/>
</dbReference>
<dbReference type="GO" id="GO:0005681">
    <property type="term" value="C:spliceosomal complex"/>
    <property type="evidence" value="ECO:0007669"/>
    <property type="project" value="TreeGrafter"/>
</dbReference>
<dbReference type="GO" id="GO:0000398">
    <property type="term" value="P:mRNA splicing, via spliceosome"/>
    <property type="evidence" value="ECO:0007669"/>
    <property type="project" value="InterPro"/>
</dbReference>
<keyword evidence="3" id="KW-0507">mRNA processing</keyword>
<evidence type="ECO:0000256" key="2">
    <source>
        <dbReference type="ARBA" id="ARBA00008241"/>
    </source>
</evidence>
<dbReference type="Pfam" id="PF02966">
    <property type="entry name" value="DIM1"/>
    <property type="match status" value="1"/>
</dbReference>
<accession>A0A835V2D9</accession>
<evidence type="ECO:0000256" key="5">
    <source>
        <dbReference type="ARBA" id="ARBA00023242"/>
    </source>
</evidence>
<reference evidence="10 11" key="1">
    <citation type="journal article" date="2020" name="Nat. Food">
        <title>A phased Vanilla planifolia genome enables genetic improvement of flavour and production.</title>
        <authorList>
            <person name="Hasing T."/>
            <person name="Tang H."/>
            <person name="Brym M."/>
            <person name="Khazi F."/>
            <person name="Huang T."/>
            <person name="Chambers A.H."/>
        </authorList>
    </citation>
    <scope>NUCLEOTIDE SEQUENCE [LARGE SCALE GENOMIC DNA]</scope>
    <source>
        <tissue evidence="10">Leaf</tissue>
    </source>
</reference>
<dbReference type="PANTHER" id="PTHR12052:SF4">
    <property type="entry name" value="THIOREDOXIN-LIKE PROTEIN 4B"/>
    <property type="match status" value="1"/>
</dbReference>
<dbReference type="InterPro" id="IPR036249">
    <property type="entry name" value="Thioredoxin-like_sf"/>
</dbReference>
<dbReference type="Gene3D" id="3.40.30.10">
    <property type="entry name" value="Glutaredoxin"/>
    <property type="match status" value="1"/>
</dbReference>
<keyword evidence="5" id="KW-0539">Nucleus</keyword>
<evidence type="ECO:0000256" key="4">
    <source>
        <dbReference type="ARBA" id="ARBA00023187"/>
    </source>
</evidence>
<dbReference type="PANTHER" id="PTHR12052">
    <property type="entry name" value="THIOREDOXIN-LIKE PROTEN 4A, 4B"/>
    <property type="match status" value="1"/>
</dbReference>
<dbReference type="SUPFAM" id="SSF52833">
    <property type="entry name" value="Thioredoxin-like"/>
    <property type="match status" value="1"/>
</dbReference>
<evidence type="ECO:0000256" key="3">
    <source>
        <dbReference type="ARBA" id="ARBA00022664"/>
    </source>
</evidence>
<protein>
    <recommendedName>
        <fullName evidence="9">Thioredoxin-like protein 4B</fullName>
    </recommendedName>
</protein>
<gene>
    <name evidence="10" type="ORF">HPP92_008933</name>
</gene>
<organism evidence="10 11">
    <name type="scientific">Vanilla planifolia</name>
    <name type="common">Vanilla</name>
    <dbReference type="NCBI Taxonomy" id="51239"/>
    <lineage>
        <taxon>Eukaryota</taxon>
        <taxon>Viridiplantae</taxon>
        <taxon>Streptophyta</taxon>
        <taxon>Embryophyta</taxon>
        <taxon>Tracheophyta</taxon>
        <taxon>Spermatophyta</taxon>
        <taxon>Magnoliopsida</taxon>
        <taxon>Liliopsida</taxon>
        <taxon>Asparagales</taxon>
        <taxon>Orchidaceae</taxon>
        <taxon>Vanilloideae</taxon>
        <taxon>Vanilleae</taxon>
        <taxon>Vanilla</taxon>
    </lineage>
</organism>
<keyword evidence="11" id="KW-1185">Reference proteome</keyword>
<keyword evidence="4" id="KW-0508">mRNA splicing</keyword>
<evidence type="ECO:0000313" key="10">
    <source>
        <dbReference type="EMBL" id="KAG0484854.1"/>
    </source>
</evidence>
<evidence type="ECO:0000256" key="7">
    <source>
        <dbReference type="ARBA" id="ARBA00060348"/>
    </source>
</evidence>
<comment type="similarity">
    <text evidence="2">Belongs to the DIM1 family.</text>
</comment>
<dbReference type="GO" id="GO:0046540">
    <property type="term" value="C:U4/U6 x U5 tri-snRNP complex"/>
    <property type="evidence" value="ECO:0007669"/>
    <property type="project" value="InterPro"/>
</dbReference>
<dbReference type="AlphaFoldDB" id="A0A835V2D9"/>
<dbReference type="FunFam" id="3.40.30.10:FF:000059">
    <property type="entry name" value="Thioredoxin-like protein"/>
    <property type="match status" value="1"/>
</dbReference>